<proteinExistence type="predicted"/>
<dbReference type="CDD" id="cd06260">
    <property type="entry name" value="DUF820-like"/>
    <property type="match status" value="1"/>
</dbReference>
<dbReference type="EMBL" id="BAAANT010000010">
    <property type="protein sequence ID" value="GAA2139886.1"/>
    <property type="molecule type" value="Genomic_DNA"/>
</dbReference>
<reference evidence="3" key="1">
    <citation type="journal article" date="2019" name="Int. J. Syst. Evol. Microbiol.">
        <title>The Global Catalogue of Microorganisms (GCM) 10K type strain sequencing project: providing services to taxonomists for standard genome sequencing and annotation.</title>
        <authorList>
            <consortium name="The Broad Institute Genomics Platform"/>
            <consortium name="The Broad Institute Genome Sequencing Center for Infectious Disease"/>
            <person name="Wu L."/>
            <person name="Ma J."/>
        </authorList>
    </citation>
    <scope>NUCLEOTIDE SEQUENCE [LARGE SCALE GENOMIC DNA]</scope>
    <source>
        <strain evidence="3">JCM 14560</strain>
    </source>
</reference>
<keyword evidence="2" id="KW-0540">Nuclease</keyword>
<keyword evidence="2" id="KW-0378">Hydrolase</keyword>
<dbReference type="PANTHER" id="PTHR35400:SF3">
    <property type="entry name" value="SLL1072 PROTEIN"/>
    <property type="match status" value="1"/>
</dbReference>
<comment type="caution">
    <text evidence="2">The sequence shown here is derived from an EMBL/GenBank/DDBJ whole genome shotgun (WGS) entry which is preliminary data.</text>
</comment>
<dbReference type="RefSeq" id="WP_344463552.1">
    <property type="nucleotide sequence ID" value="NZ_BAAANT010000010.1"/>
</dbReference>
<dbReference type="Gene3D" id="3.90.1570.10">
    <property type="entry name" value="tt1808, chain A"/>
    <property type="match status" value="1"/>
</dbReference>
<evidence type="ECO:0000259" key="1">
    <source>
        <dbReference type="Pfam" id="PF05685"/>
    </source>
</evidence>
<dbReference type="Pfam" id="PF05685">
    <property type="entry name" value="Uma2"/>
    <property type="match status" value="1"/>
</dbReference>
<dbReference type="Proteomes" id="UP001422759">
    <property type="component" value="Unassembled WGS sequence"/>
</dbReference>
<organism evidence="2 3">
    <name type="scientific">Kitasatospora kazusensis</name>
    <dbReference type="NCBI Taxonomy" id="407974"/>
    <lineage>
        <taxon>Bacteria</taxon>
        <taxon>Bacillati</taxon>
        <taxon>Actinomycetota</taxon>
        <taxon>Actinomycetes</taxon>
        <taxon>Kitasatosporales</taxon>
        <taxon>Streptomycetaceae</taxon>
        <taxon>Kitasatospora</taxon>
    </lineage>
</organism>
<sequence length="190" mass="20922">MTLTHPEQRMTSLRQSAELAERATGFRAEIIQGVLMMSPSPRGAHAGVNRLLRNQLEARLSHDLASFEGVSVAMPDDDTDYATPDLIVLPEAFGESDDWLADPADVELVVEVVSKSNSRKDTVTMVEWYATAGLPVYLLVDPRNGTWVLHSAPEKGAYREVLPGEYGEDIALPTLDGLTLTTDRLPRYGR</sequence>
<name>A0ABP5L367_9ACTN</name>
<dbReference type="InterPro" id="IPR008538">
    <property type="entry name" value="Uma2"/>
</dbReference>
<keyword evidence="2" id="KW-0255">Endonuclease</keyword>
<feature type="domain" description="Putative restriction endonuclease" evidence="1">
    <location>
        <begin position="20"/>
        <end position="182"/>
    </location>
</feature>
<dbReference type="PANTHER" id="PTHR35400">
    <property type="entry name" value="SLR1083 PROTEIN"/>
    <property type="match status" value="1"/>
</dbReference>
<protein>
    <submittedName>
        <fullName evidence="2">Uma2 family endonuclease</fullName>
    </submittedName>
</protein>
<dbReference type="SUPFAM" id="SSF52980">
    <property type="entry name" value="Restriction endonuclease-like"/>
    <property type="match status" value="1"/>
</dbReference>
<evidence type="ECO:0000313" key="3">
    <source>
        <dbReference type="Proteomes" id="UP001422759"/>
    </source>
</evidence>
<dbReference type="InterPro" id="IPR012296">
    <property type="entry name" value="Nuclease_put_TT1808"/>
</dbReference>
<gene>
    <name evidence="2" type="ORF">GCM10009760_22610</name>
</gene>
<evidence type="ECO:0000313" key="2">
    <source>
        <dbReference type="EMBL" id="GAA2139886.1"/>
    </source>
</evidence>
<dbReference type="GO" id="GO:0004519">
    <property type="term" value="F:endonuclease activity"/>
    <property type="evidence" value="ECO:0007669"/>
    <property type="project" value="UniProtKB-KW"/>
</dbReference>
<dbReference type="InterPro" id="IPR011335">
    <property type="entry name" value="Restrct_endonuc-II-like"/>
</dbReference>
<accession>A0ABP5L367</accession>
<keyword evidence="3" id="KW-1185">Reference proteome</keyword>